<dbReference type="Proteomes" id="UP000628775">
    <property type="component" value="Unassembled WGS sequence"/>
</dbReference>
<gene>
    <name evidence="9" type="ORF">GCM10011391_18830</name>
</gene>
<keyword evidence="7 8" id="KW-0472">Membrane</keyword>
<reference evidence="9" key="2">
    <citation type="submission" date="2020-09" db="EMBL/GenBank/DDBJ databases">
        <authorList>
            <person name="Sun Q."/>
            <person name="Zhou Y."/>
        </authorList>
    </citation>
    <scope>NUCLEOTIDE SEQUENCE</scope>
    <source>
        <strain evidence="9">CGMCC 1.15371</strain>
    </source>
</reference>
<feature type="transmembrane region" description="Helical" evidence="8">
    <location>
        <begin position="273"/>
        <end position="292"/>
    </location>
</feature>
<comment type="caution">
    <text evidence="9">The sequence shown here is derived from an EMBL/GenBank/DDBJ whole genome shotgun (WGS) entry which is preliminary data.</text>
</comment>
<dbReference type="RefSeq" id="WP_188692675.1">
    <property type="nucleotide sequence ID" value="NZ_BMIR01000007.1"/>
</dbReference>
<evidence type="ECO:0000313" key="10">
    <source>
        <dbReference type="Proteomes" id="UP000628775"/>
    </source>
</evidence>
<evidence type="ECO:0000256" key="7">
    <source>
        <dbReference type="ARBA" id="ARBA00023136"/>
    </source>
</evidence>
<dbReference type="NCBIfam" id="TIGR00912">
    <property type="entry name" value="2A0309"/>
    <property type="match status" value="1"/>
</dbReference>
<reference evidence="9" key="1">
    <citation type="journal article" date="2014" name="Int. J. Syst. Evol. Microbiol.">
        <title>Complete genome sequence of Corynebacterium casei LMG S-19264T (=DSM 44701T), isolated from a smear-ripened cheese.</title>
        <authorList>
            <consortium name="US DOE Joint Genome Institute (JGI-PGF)"/>
            <person name="Walter F."/>
            <person name="Albersmeier A."/>
            <person name="Kalinowski J."/>
            <person name="Ruckert C."/>
        </authorList>
    </citation>
    <scope>NUCLEOTIDE SEQUENCE</scope>
    <source>
        <strain evidence="9">CGMCC 1.15371</strain>
    </source>
</reference>
<feature type="transmembrane region" description="Helical" evidence="8">
    <location>
        <begin position="304"/>
        <end position="323"/>
    </location>
</feature>
<feature type="transmembrane region" description="Helical" evidence="8">
    <location>
        <begin position="12"/>
        <end position="37"/>
    </location>
</feature>
<dbReference type="EMBL" id="BMIR01000007">
    <property type="protein sequence ID" value="GGE40282.1"/>
    <property type="molecule type" value="Genomic_DNA"/>
</dbReference>
<sequence>MTFSTGKRISNVHIVLISMSAIGILDHVIIIPILLKISGRDAWLSVLTSGLLLFLWLPMLYFIIKRTKQQNLFLWVKSKYGVLLSSFIRSSFFINFLFISTMTTKDVTDWADMSYLPETPKVILIASILLVSCYVAYSGIRTLAIVNGILLPFIVLFGFYVAISNSSKKDYTLLFPVFEHGMQPYLHGVIYGCGGFMELIFILSFQHLIRTKIRRLTLIITAFILINLTLSPLTGAIAEFGPIEAASMRFPAFEEWRLVSFSHYIEHTDFLSIYQWLSGSLIRLSLALCLQAEALNITTPFKRMICIIATTVFILIFGILPISDITFIQLLLQSLPYFLLFNLGISLLLFVLVLVKKEKVTM</sequence>
<evidence type="ECO:0000256" key="4">
    <source>
        <dbReference type="ARBA" id="ARBA00022544"/>
    </source>
</evidence>
<dbReference type="Pfam" id="PF03845">
    <property type="entry name" value="Spore_permease"/>
    <property type="match status" value="1"/>
</dbReference>
<comment type="subcellular location">
    <subcellularLocation>
        <location evidence="1">Membrane</location>
        <topology evidence="1">Multi-pass membrane protein</topology>
    </subcellularLocation>
</comment>
<feature type="transmembrane region" description="Helical" evidence="8">
    <location>
        <begin position="80"/>
        <end position="99"/>
    </location>
</feature>
<feature type="transmembrane region" description="Helical" evidence="8">
    <location>
        <begin position="144"/>
        <end position="164"/>
    </location>
</feature>
<keyword evidence="4" id="KW-0309">Germination</keyword>
<dbReference type="GO" id="GO:0016020">
    <property type="term" value="C:membrane"/>
    <property type="evidence" value="ECO:0007669"/>
    <property type="project" value="UniProtKB-SubCell"/>
</dbReference>
<feature type="transmembrane region" description="Helical" evidence="8">
    <location>
        <begin position="43"/>
        <end position="64"/>
    </location>
</feature>
<proteinExistence type="inferred from homology"/>
<dbReference type="PANTHER" id="PTHR34975">
    <property type="entry name" value="SPORE GERMINATION PROTEIN A2"/>
    <property type="match status" value="1"/>
</dbReference>
<feature type="transmembrane region" description="Helical" evidence="8">
    <location>
        <begin position="184"/>
        <end position="204"/>
    </location>
</feature>
<accession>A0A8J2VNM2</accession>
<keyword evidence="6 8" id="KW-1133">Transmembrane helix</keyword>
<keyword evidence="5 8" id="KW-0812">Transmembrane</keyword>
<keyword evidence="10" id="KW-1185">Reference proteome</keyword>
<feature type="transmembrane region" description="Helical" evidence="8">
    <location>
        <begin position="335"/>
        <end position="355"/>
    </location>
</feature>
<dbReference type="GO" id="GO:0009847">
    <property type="term" value="P:spore germination"/>
    <property type="evidence" value="ECO:0007669"/>
    <property type="project" value="InterPro"/>
</dbReference>
<organism evidence="9 10">
    <name type="scientific">Pullulanibacillus camelliae</name>
    <dbReference type="NCBI Taxonomy" id="1707096"/>
    <lineage>
        <taxon>Bacteria</taxon>
        <taxon>Bacillati</taxon>
        <taxon>Bacillota</taxon>
        <taxon>Bacilli</taxon>
        <taxon>Bacillales</taxon>
        <taxon>Sporolactobacillaceae</taxon>
        <taxon>Pullulanibacillus</taxon>
    </lineage>
</organism>
<evidence type="ECO:0000256" key="6">
    <source>
        <dbReference type="ARBA" id="ARBA00022989"/>
    </source>
</evidence>
<evidence type="ECO:0000313" key="9">
    <source>
        <dbReference type="EMBL" id="GGE40282.1"/>
    </source>
</evidence>
<feature type="transmembrane region" description="Helical" evidence="8">
    <location>
        <begin position="119"/>
        <end position="137"/>
    </location>
</feature>
<keyword evidence="3" id="KW-0813">Transport</keyword>
<protein>
    <submittedName>
        <fullName evidence="9">Uncharacterized protein</fullName>
    </submittedName>
</protein>
<dbReference type="AlphaFoldDB" id="A0A8J2VNM2"/>
<evidence type="ECO:0000256" key="5">
    <source>
        <dbReference type="ARBA" id="ARBA00022692"/>
    </source>
</evidence>
<evidence type="ECO:0000256" key="8">
    <source>
        <dbReference type="SAM" id="Phobius"/>
    </source>
</evidence>
<dbReference type="InterPro" id="IPR004761">
    <property type="entry name" value="Spore_GerAB"/>
</dbReference>
<evidence type="ECO:0000256" key="3">
    <source>
        <dbReference type="ARBA" id="ARBA00022448"/>
    </source>
</evidence>
<comment type="similarity">
    <text evidence="2">Belongs to the amino acid-polyamine-organocation (APC) superfamily. Spore germination protein (SGP) (TC 2.A.3.9) family.</text>
</comment>
<dbReference type="PANTHER" id="PTHR34975:SF2">
    <property type="entry name" value="SPORE GERMINATION PROTEIN A2"/>
    <property type="match status" value="1"/>
</dbReference>
<evidence type="ECO:0000256" key="1">
    <source>
        <dbReference type="ARBA" id="ARBA00004141"/>
    </source>
</evidence>
<evidence type="ECO:0000256" key="2">
    <source>
        <dbReference type="ARBA" id="ARBA00007998"/>
    </source>
</evidence>
<feature type="transmembrane region" description="Helical" evidence="8">
    <location>
        <begin position="216"/>
        <end position="238"/>
    </location>
</feature>
<name>A0A8J2VNM2_9BACL</name>